<evidence type="ECO:0000256" key="4">
    <source>
        <dbReference type="ARBA" id="ARBA00023136"/>
    </source>
</evidence>
<keyword evidence="4" id="KW-0472">Membrane</keyword>
<dbReference type="PROSITE" id="PS51257">
    <property type="entry name" value="PROKAR_LIPOPROTEIN"/>
    <property type="match status" value="1"/>
</dbReference>
<protein>
    <recommendedName>
        <fullName evidence="10">RagB/SusD family nutrient uptake outer membrane protein</fullName>
    </recommendedName>
</protein>
<dbReference type="Pfam" id="PF07980">
    <property type="entry name" value="SusD_RagB"/>
    <property type="match status" value="1"/>
</dbReference>
<reference evidence="8 9" key="1">
    <citation type="submission" date="2015-06" db="EMBL/GenBank/DDBJ databases">
        <title>Draft Genome Sequence of Parabacteroides goldsteinii with Putative Novel Metallo-Beta-Lactamases Isolated from a Blood Culture from a Human Patient.</title>
        <authorList>
            <person name="Krogh T.J."/>
            <person name="Agergaard C.N."/>
            <person name="Moller-Jensen J."/>
            <person name="Justesen U.S."/>
        </authorList>
    </citation>
    <scope>NUCLEOTIDE SEQUENCE [LARGE SCALE GENOMIC DNA]</scope>
    <source>
        <strain evidence="8 9">910340</strain>
    </source>
</reference>
<dbReference type="SUPFAM" id="SSF48452">
    <property type="entry name" value="TPR-like"/>
    <property type="match status" value="1"/>
</dbReference>
<evidence type="ECO:0000256" key="1">
    <source>
        <dbReference type="ARBA" id="ARBA00004442"/>
    </source>
</evidence>
<dbReference type="CDD" id="cd08977">
    <property type="entry name" value="SusD"/>
    <property type="match status" value="1"/>
</dbReference>
<comment type="similarity">
    <text evidence="2">Belongs to the SusD family.</text>
</comment>
<comment type="caution">
    <text evidence="8">The sequence shown here is derived from an EMBL/GenBank/DDBJ whole genome shotgun (WGS) entry which is preliminary data.</text>
</comment>
<dbReference type="Proteomes" id="UP000036166">
    <property type="component" value="Unassembled WGS sequence"/>
</dbReference>
<feature type="domain" description="RagB/SusD" evidence="6">
    <location>
        <begin position="272"/>
        <end position="536"/>
    </location>
</feature>
<evidence type="ECO:0008006" key="10">
    <source>
        <dbReference type="Google" id="ProtNLM"/>
    </source>
</evidence>
<dbReference type="AlphaFoldDB" id="A0A0J6CQL5"/>
<evidence type="ECO:0000256" key="3">
    <source>
        <dbReference type="ARBA" id="ARBA00022729"/>
    </source>
</evidence>
<evidence type="ECO:0000313" key="8">
    <source>
        <dbReference type="EMBL" id="KMM35428.1"/>
    </source>
</evidence>
<sequence length="537" mass="61647">MMTNMKKYIFIWIIGIMFPLFTACNDGFLDLNPRDQLSEQTFWATETDAFNALVGVYSRYTDGDNVWMYYDHILGLPARSDEAVNVWKGNDYNNLGAGNNSPSMWYTKELWSIRYRIIRTCNVFLTNIDKPQMDDTKREQMKGEVKFLRAFAYHFLLNNWGGVPIIEEPLTLEELKRPRNTAEEVLDFILKDLDEAAKVLPETWSSEYAGRITKGAALGMKARVLLYAGRWEEAAIAAKAVMDLGVHSLFSSYEDLFEISNKYNEEVLYAWQYVGQNMANYTQIYMHFPSFGGWGGTNPLQEFVDGILCTDGKPSNESAVYNPDKPYENRDPRFYMSVIYPGSTYRGVEIPVYGDVDYPGATGNSSQSGYYTRKFLDEGAARYALIPMESNVIILRYAEVLLTYAEAKIESGSIDQSVYDAINMLRARAYGVDISQTDKYPAVTGGSQEELRKIVRNERMIELCFEGQRRDDIIRWRTAEKLMNGACYGIPIEKDGKEHILVMERRFDPSYHYLFPIPQDEIDLIGKDIMKQNPGWD</sequence>
<dbReference type="InterPro" id="IPR033985">
    <property type="entry name" value="SusD-like_N"/>
</dbReference>
<dbReference type="PATRIC" id="fig|328812.4.peg.3380"/>
<name>A0A0J6CQL5_9BACT</name>
<evidence type="ECO:0000256" key="2">
    <source>
        <dbReference type="ARBA" id="ARBA00006275"/>
    </source>
</evidence>
<feature type="domain" description="SusD-like N-terminal" evidence="7">
    <location>
        <begin position="85"/>
        <end position="226"/>
    </location>
</feature>
<evidence type="ECO:0000259" key="6">
    <source>
        <dbReference type="Pfam" id="PF07980"/>
    </source>
</evidence>
<evidence type="ECO:0000259" key="7">
    <source>
        <dbReference type="Pfam" id="PF14322"/>
    </source>
</evidence>
<evidence type="ECO:0000256" key="5">
    <source>
        <dbReference type="ARBA" id="ARBA00023237"/>
    </source>
</evidence>
<dbReference type="EMBL" id="LFJV01000004">
    <property type="protein sequence ID" value="KMM35428.1"/>
    <property type="molecule type" value="Genomic_DNA"/>
</dbReference>
<proteinExistence type="inferred from homology"/>
<dbReference type="InterPro" id="IPR011990">
    <property type="entry name" value="TPR-like_helical_dom_sf"/>
</dbReference>
<evidence type="ECO:0000313" key="9">
    <source>
        <dbReference type="Proteomes" id="UP000036166"/>
    </source>
</evidence>
<organism evidence="8 9">
    <name type="scientific">Parabacteroides goldsteinii</name>
    <dbReference type="NCBI Taxonomy" id="328812"/>
    <lineage>
        <taxon>Bacteria</taxon>
        <taxon>Pseudomonadati</taxon>
        <taxon>Bacteroidota</taxon>
        <taxon>Bacteroidia</taxon>
        <taxon>Bacteroidales</taxon>
        <taxon>Tannerellaceae</taxon>
        <taxon>Parabacteroides</taxon>
    </lineage>
</organism>
<dbReference type="InterPro" id="IPR012944">
    <property type="entry name" value="SusD_RagB_dom"/>
</dbReference>
<dbReference type="GO" id="GO:0009279">
    <property type="term" value="C:cell outer membrane"/>
    <property type="evidence" value="ECO:0007669"/>
    <property type="project" value="UniProtKB-SubCell"/>
</dbReference>
<dbReference type="Pfam" id="PF14322">
    <property type="entry name" value="SusD-like_3"/>
    <property type="match status" value="1"/>
</dbReference>
<keyword evidence="5" id="KW-0998">Cell outer membrane</keyword>
<gene>
    <name evidence="8" type="ORF">ACM15_02020</name>
</gene>
<keyword evidence="3" id="KW-0732">Signal</keyword>
<accession>A0A0J6CQL5</accession>
<dbReference type="Gene3D" id="1.25.40.390">
    <property type="match status" value="1"/>
</dbReference>
<comment type="subcellular location">
    <subcellularLocation>
        <location evidence="1">Cell outer membrane</location>
    </subcellularLocation>
</comment>